<feature type="region of interest" description="Disordered" evidence="1">
    <location>
        <begin position="287"/>
        <end position="337"/>
    </location>
</feature>
<feature type="compositionally biased region" description="Low complexity" evidence="1">
    <location>
        <begin position="328"/>
        <end position="337"/>
    </location>
</feature>
<protein>
    <submittedName>
        <fullName evidence="2">Uncharacterized protein</fullName>
    </submittedName>
</protein>
<feature type="region of interest" description="Disordered" evidence="1">
    <location>
        <begin position="116"/>
        <end position="191"/>
    </location>
</feature>
<keyword evidence="3" id="KW-1185">Reference proteome</keyword>
<sequence length="337" mass="37498">MVLVLACFVLGVVSELTDIPHSSRQDLNEEVWRSSLVHEWRWVNFRPIELRRPGSENLSSIGRHIVETVMLFFDIDYGPCRNGHRYSAARSLVDLPHPRFSGCRCGTEDLLLPHARASSRRGHDPDGSSGNGPYLVDPLIDIVPEPSRRPTRGRVRSLRRRSRAEEGGSGVSWCSTRGGGRHSSSWTRSRPPVVGRWWTPTGSRRHASVTRVGVDLTERTCRPLIRLSTRRTAAAKAVRVSEPRPSTSSFCLILGCDVNLVPTPDHPRARAHRACAQRQVGDAPGCEAVVEEGGGEGGRTRSTHADDRRPPDADERRPRRGSTHRRLSSSTRSSTRQ</sequence>
<dbReference type="Proteomes" id="UP000299102">
    <property type="component" value="Unassembled WGS sequence"/>
</dbReference>
<accession>A0A4C1UFU6</accession>
<reference evidence="2 3" key="1">
    <citation type="journal article" date="2019" name="Commun. Biol.">
        <title>The bagworm genome reveals a unique fibroin gene that provides high tensile strength.</title>
        <authorList>
            <person name="Kono N."/>
            <person name="Nakamura H."/>
            <person name="Ohtoshi R."/>
            <person name="Tomita M."/>
            <person name="Numata K."/>
            <person name="Arakawa K."/>
        </authorList>
    </citation>
    <scope>NUCLEOTIDE SEQUENCE [LARGE SCALE GENOMIC DNA]</scope>
</reference>
<proteinExistence type="predicted"/>
<dbReference type="AlphaFoldDB" id="A0A4C1UFU6"/>
<evidence type="ECO:0000313" key="3">
    <source>
        <dbReference type="Proteomes" id="UP000299102"/>
    </source>
</evidence>
<gene>
    <name evidence="2" type="ORF">EVAR_94315_1</name>
</gene>
<evidence type="ECO:0000256" key="1">
    <source>
        <dbReference type="SAM" id="MobiDB-lite"/>
    </source>
</evidence>
<evidence type="ECO:0000313" key="2">
    <source>
        <dbReference type="EMBL" id="GBP25020.1"/>
    </source>
</evidence>
<organism evidence="2 3">
    <name type="scientific">Eumeta variegata</name>
    <name type="common">Bagworm moth</name>
    <name type="synonym">Eumeta japonica</name>
    <dbReference type="NCBI Taxonomy" id="151549"/>
    <lineage>
        <taxon>Eukaryota</taxon>
        <taxon>Metazoa</taxon>
        <taxon>Ecdysozoa</taxon>
        <taxon>Arthropoda</taxon>
        <taxon>Hexapoda</taxon>
        <taxon>Insecta</taxon>
        <taxon>Pterygota</taxon>
        <taxon>Neoptera</taxon>
        <taxon>Endopterygota</taxon>
        <taxon>Lepidoptera</taxon>
        <taxon>Glossata</taxon>
        <taxon>Ditrysia</taxon>
        <taxon>Tineoidea</taxon>
        <taxon>Psychidae</taxon>
        <taxon>Oiketicinae</taxon>
        <taxon>Eumeta</taxon>
    </lineage>
</organism>
<comment type="caution">
    <text evidence="2">The sequence shown here is derived from an EMBL/GenBank/DDBJ whole genome shotgun (WGS) entry which is preliminary data.</text>
</comment>
<name>A0A4C1UFU6_EUMVA</name>
<dbReference type="EMBL" id="BGZK01000168">
    <property type="protein sequence ID" value="GBP25020.1"/>
    <property type="molecule type" value="Genomic_DNA"/>
</dbReference>
<feature type="compositionally biased region" description="Basic residues" evidence="1">
    <location>
        <begin position="149"/>
        <end position="162"/>
    </location>
</feature>
<feature type="compositionally biased region" description="Basic residues" evidence="1">
    <location>
        <begin position="318"/>
        <end position="327"/>
    </location>
</feature>
<feature type="compositionally biased region" description="Basic and acidic residues" evidence="1">
    <location>
        <begin position="303"/>
        <end position="317"/>
    </location>
</feature>